<reference evidence="2" key="1">
    <citation type="journal article" date="2017" name="bioRxiv">
        <title>Comparative analysis of the genomes of Stylophora pistillata and Acropora digitifera provides evidence for extensive differences between species of corals.</title>
        <authorList>
            <person name="Voolstra C.R."/>
            <person name="Li Y."/>
            <person name="Liew Y.J."/>
            <person name="Baumgarten S."/>
            <person name="Zoccola D."/>
            <person name="Flot J.-F."/>
            <person name="Tambutte S."/>
            <person name="Allemand D."/>
            <person name="Aranda M."/>
        </authorList>
    </citation>
    <scope>NUCLEOTIDE SEQUENCE [LARGE SCALE GENOMIC DNA]</scope>
</reference>
<name>A0A2B4R751_STYPI</name>
<dbReference type="EMBL" id="LSMT01001246">
    <property type="protein sequence ID" value="PFX12643.1"/>
    <property type="molecule type" value="Genomic_DNA"/>
</dbReference>
<gene>
    <name evidence="1" type="ORF">AWC38_SpisGene23360</name>
</gene>
<evidence type="ECO:0000313" key="2">
    <source>
        <dbReference type="Proteomes" id="UP000225706"/>
    </source>
</evidence>
<keyword evidence="2" id="KW-1185">Reference proteome</keyword>
<evidence type="ECO:0000313" key="1">
    <source>
        <dbReference type="EMBL" id="PFX12643.1"/>
    </source>
</evidence>
<organism evidence="1 2">
    <name type="scientific">Stylophora pistillata</name>
    <name type="common">Smooth cauliflower coral</name>
    <dbReference type="NCBI Taxonomy" id="50429"/>
    <lineage>
        <taxon>Eukaryota</taxon>
        <taxon>Metazoa</taxon>
        <taxon>Cnidaria</taxon>
        <taxon>Anthozoa</taxon>
        <taxon>Hexacorallia</taxon>
        <taxon>Scleractinia</taxon>
        <taxon>Astrocoeniina</taxon>
        <taxon>Pocilloporidae</taxon>
        <taxon>Stylophora</taxon>
    </lineage>
</organism>
<dbReference type="AlphaFoldDB" id="A0A2B4R751"/>
<protein>
    <submittedName>
        <fullName evidence="1">Uncharacterized protein</fullName>
    </submittedName>
</protein>
<proteinExistence type="predicted"/>
<sequence length="57" mass="6530">MVEAQGNSGKPKYDHVLQDNRPKDRMFTNIEEAACFWRSLWEAEGTGDTGADWLEEV</sequence>
<accession>A0A2B4R751</accession>
<dbReference type="Proteomes" id="UP000225706">
    <property type="component" value="Unassembled WGS sequence"/>
</dbReference>
<feature type="non-terminal residue" evidence="1">
    <location>
        <position position="57"/>
    </location>
</feature>
<comment type="caution">
    <text evidence="1">The sequence shown here is derived from an EMBL/GenBank/DDBJ whole genome shotgun (WGS) entry which is preliminary data.</text>
</comment>